<evidence type="ECO:0000313" key="2">
    <source>
        <dbReference type="Proteomes" id="UP000017836"/>
    </source>
</evidence>
<sequence>MVAAGCCDHSWQLRDTHVGSSIHGKELARRLRGKRNIHNGGAGQGTPDSKRGKRLSFFDLFTLAFSPGSQGISAKFKQLCAGVIPIANTGERDPRVKADRRRFTGIPEVSRGSFWGVSKLFGSFYGKYQQFSDKAFSGKTKSRDLEMVTRPHVRRGRHVVRCHTRQSRRQCCQEARVFNMCDKPRSVTCATVTHAVAEFSWQSTRMTPRTCTTEFTRSS</sequence>
<dbReference type="AlphaFoldDB" id="W1P461"/>
<reference evidence="2" key="1">
    <citation type="journal article" date="2013" name="Science">
        <title>The Amborella genome and the evolution of flowering plants.</title>
        <authorList>
            <consortium name="Amborella Genome Project"/>
        </authorList>
    </citation>
    <scope>NUCLEOTIDE SEQUENCE [LARGE SCALE GENOMIC DNA]</scope>
</reference>
<name>W1P461_AMBTC</name>
<dbReference type="Proteomes" id="UP000017836">
    <property type="component" value="Unassembled WGS sequence"/>
</dbReference>
<dbReference type="HOGENOM" id="CLU_1263089_0_0_1"/>
<protein>
    <submittedName>
        <fullName evidence="1">Uncharacterized protein</fullName>
    </submittedName>
</protein>
<organism evidence="1 2">
    <name type="scientific">Amborella trichopoda</name>
    <dbReference type="NCBI Taxonomy" id="13333"/>
    <lineage>
        <taxon>Eukaryota</taxon>
        <taxon>Viridiplantae</taxon>
        <taxon>Streptophyta</taxon>
        <taxon>Embryophyta</taxon>
        <taxon>Tracheophyta</taxon>
        <taxon>Spermatophyta</taxon>
        <taxon>Magnoliopsida</taxon>
        <taxon>Amborellales</taxon>
        <taxon>Amborellaceae</taxon>
        <taxon>Amborella</taxon>
    </lineage>
</organism>
<gene>
    <name evidence="1" type="ORF">AMTR_s00096p00165300</name>
</gene>
<dbReference type="EMBL" id="KI394634">
    <property type="protein sequence ID" value="ERN02444.1"/>
    <property type="molecule type" value="Genomic_DNA"/>
</dbReference>
<evidence type="ECO:0000313" key="1">
    <source>
        <dbReference type="EMBL" id="ERN02444.1"/>
    </source>
</evidence>
<dbReference type="Gramene" id="ERN02444">
    <property type="protein sequence ID" value="ERN02444"/>
    <property type="gene ID" value="AMTR_s00096p00165300"/>
</dbReference>
<proteinExistence type="predicted"/>
<accession>W1P461</accession>
<keyword evidence="2" id="KW-1185">Reference proteome</keyword>